<keyword evidence="2" id="KW-0812">Transmembrane</keyword>
<feature type="non-terminal residue" evidence="3">
    <location>
        <position position="1"/>
    </location>
</feature>
<keyword evidence="2" id="KW-1133">Transmembrane helix</keyword>
<evidence type="ECO:0000313" key="4">
    <source>
        <dbReference type="Proteomes" id="UP000193689"/>
    </source>
</evidence>
<feature type="transmembrane region" description="Helical" evidence="2">
    <location>
        <begin position="109"/>
        <end position="130"/>
    </location>
</feature>
<dbReference type="GO" id="GO:1990593">
    <property type="term" value="F:nascent polypeptide-associated complex binding"/>
    <property type="evidence" value="ECO:0007669"/>
    <property type="project" value="InterPro"/>
</dbReference>
<organism evidence="3 4">
    <name type="scientific">Pseudomassariella vexata</name>
    <dbReference type="NCBI Taxonomy" id="1141098"/>
    <lineage>
        <taxon>Eukaryota</taxon>
        <taxon>Fungi</taxon>
        <taxon>Dikarya</taxon>
        <taxon>Ascomycota</taxon>
        <taxon>Pezizomycotina</taxon>
        <taxon>Sordariomycetes</taxon>
        <taxon>Xylariomycetidae</taxon>
        <taxon>Amphisphaeriales</taxon>
        <taxon>Pseudomassariaceae</taxon>
        <taxon>Pseudomassariella</taxon>
    </lineage>
</organism>
<dbReference type="RefSeq" id="XP_040712232.1">
    <property type="nucleotide sequence ID" value="XM_040856611.1"/>
</dbReference>
<dbReference type="STRING" id="1141098.A0A1Y2DK50"/>
<keyword evidence="4" id="KW-1185">Reference proteome</keyword>
<feature type="transmembrane region" description="Helical" evidence="2">
    <location>
        <begin position="142"/>
        <end position="159"/>
    </location>
</feature>
<dbReference type="GO" id="GO:0005741">
    <property type="term" value="C:mitochondrial outer membrane"/>
    <property type="evidence" value="ECO:0007669"/>
    <property type="project" value="InterPro"/>
</dbReference>
<dbReference type="GeneID" id="63772823"/>
<dbReference type="AlphaFoldDB" id="A0A1Y2DK50"/>
<dbReference type="GO" id="GO:0006626">
    <property type="term" value="P:protein targeting to mitochondrion"/>
    <property type="evidence" value="ECO:0007669"/>
    <property type="project" value="TreeGrafter"/>
</dbReference>
<evidence type="ECO:0000256" key="1">
    <source>
        <dbReference type="SAM" id="MobiDB-lite"/>
    </source>
</evidence>
<evidence type="ECO:0000256" key="2">
    <source>
        <dbReference type="SAM" id="Phobius"/>
    </source>
</evidence>
<keyword evidence="2" id="KW-0472">Membrane</keyword>
<name>A0A1Y2DK50_9PEZI</name>
<dbReference type="EMBL" id="MCFJ01000013">
    <property type="protein sequence ID" value="ORY59658.1"/>
    <property type="molecule type" value="Genomic_DNA"/>
</dbReference>
<protein>
    <submittedName>
        <fullName evidence="3">Uncharacterized protein</fullName>
    </submittedName>
</protein>
<dbReference type="OrthoDB" id="20198at2759"/>
<gene>
    <name evidence="3" type="ORF">BCR38DRAFT_350912</name>
</gene>
<dbReference type="PANTHER" id="PTHR38402:SF1">
    <property type="entry name" value="MITOCHONDRIAL OUTER MEMBRANE PROTEIN OM14"/>
    <property type="match status" value="1"/>
</dbReference>
<sequence>SYAQVAASGPSQTPAEVCRCTPTPEIESTESASTSSLVDVDTTSVRTVPSDFMEQDVQTDTQQARKDREEEAEEMARAEADLAKKKAAGKVRKADNFLTKFFGNLSNDASTALVVSNFAALVGLSGFLSYKAYGLYERGRLGWKHAGIGLGVLGVVGVFEGTLAQ</sequence>
<evidence type="ECO:0000313" key="3">
    <source>
        <dbReference type="EMBL" id="ORY59658.1"/>
    </source>
</evidence>
<comment type="caution">
    <text evidence="3">The sequence shown here is derived from an EMBL/GenBank/DDBJ whole genome shotgun (WGS) entry which is preliminary data.</text>
</comment>
<feature type="region of interest" description="Disordered" evidence="1">
    <location>
        <begin position="48"/>
        <end position="71"/>
    </location>
</feature>
<dbReference type="PANTHER" id="PTHR38402">
    <property type="entry name" value="MITOCHONDRIAL OUTER MEMBRANE PROTEIN OM14"/>
    <property type="match status" value="1"/>
</dbReference>
<dbReference type="Proteomes" id="UP000193689">
    <property type="component" value="Unassembled WGS sequence"/>
</dbReference>
<reference evidence="3 4" key="1">
    <citation type="submission" date="2016-07" db="EMBL/GenBank/DDBJ databases">
        <title>Pervasive Adenine N6-methylation of Active Genes in Fungi.</title>
        <authorList>
            <consortium name="DOE Joint Genome Institute"/>
            <person name="Mondo S.J."/>
            <person name="Dannebaum R.O."/>
            <person name="Kuo R.C."/>
            <person name="Labutti K."/>
            <person name="Haridas S."/>
            <person name="Kuo A."/>
            <person name="Salamov A."/>
            <person name="Ahrendt S.R."/>
            <person name="Lipzen A."/>
            <person name="Sullivan W."/>
            <person name="Andreopoulos W.B."/>
            <person name="Clum A."/>
            <person name="Lindquist E."/>
            <person name="Daum C."/>
            <person name="Ramamoorthy G.K."/>
            <person name="Gryganskyi A."/>
            <person name="Culley D."/>
            <person name="Magnuson J.K."/>
            <person name="James T.Y."/>
            <person name="O'Malley M.A."/>
            <person name="Stajich J.E."/>
            <person name="Spatafora J.W."/>
            <person name="Visel A."/>
            <person name="Grigoriev I.V."/>
        </authorList>
    </citation>
    <scope>NUCLEOTIDE SEQUENCE [LARGE SCALE GENOMIC DNA]</scope>
    <source>
        <strain evidence="3 4">CBS 129021</strain>
    </source>
</reference>
<dbReference type="InParanoid" id="A0A1Y2DK50"/>
<proteinExistence type="predicted"/>
<dbReference type="InterPro" id="IPR039454">
    <property type="entry name" value="OM14"/>
</dbReference>
<accession>A0A1Y2DK50</accession>